<dbReference type="GO" id="GO:0004674">
    <property type="term" value="F:protein serine/threonine kinase activity"/>
    <property type="evidence" value="ECO:0007669"/>
    <property type="project" value="UniProtKB-KW"/>
</dbReference>
<dbReference type="GO" id="GO:0007165">
    <property type="term" value="P:signal transduction"/>
    <property type="evidence" value="ECO:0007669"/>
    <property type="project" value="TreeGrafter"/>
</dbReference>
<keyword evidence="12" id="KW-1185">Reference proteome</keyword>
<dbReference type="PRINTS" id="PR00109">
    <property type="entry name" value="TYRKINASE"/>
</dbReference>
<dbReference type="PANTHER" id="PTHR23257">
    <property type="entry name" value="SERINE-THREONINE PROTEIN KINASE"/>
    <property type="match status" value="1"/>
</dbReference>
<dbReference type="GO" id="GO:0005737">
    <property type="term" value="C:cytoplasm"/>
    <property type="evidence" value="ECO:0007669"/>
    <property type="project" value="TreeGrafter"/>
</dbReference>
<dbReference type="AlphaFoldDB" id="A0AAN7JHS1"/>
<comment type="catalytic activity">
    <reaction evidence="7">
        <text>L-seryl-[protein] + ATP = O-phospho-L-seryl-[protein] + ADP + H(+)</text>
        <dbReference type="Rhea" id="RHEA:17989"/>
        <dbReference type="Rhea" id="RHEA-COMP:9863"/>
        <dbReference type="Rhea" id="RHEA-COMP:11604"/>
        <dbReference type="ChEBI" id="CHEBI:15378"/>
        <dbReference type="ChEBI" id="CHEBI:29999"/>
        <dbReference type="ChEBI" id="CHEBI:30616"/>
        <dbReference type="ChEBI" id="CHEBI:83421"/>
        <dbReference type="ChEBI" id="CHEBI:456216"/>
        <dbReference type="EC" id="2.7.11.1"/>
    </reaction>
</comment>
<dbReference type="SMART" id="SM00220">
    <property type="entry name" value="S_TKc"/>
    <property type="match status" value="1"/>
</dbReference>
<dbReference type="InterPro" id="IPR008271">
    <property type="entry name" value="Ser/Thr_kinase_AS"/>
</dbReference>
<name>A0AAN7JHS1_9MYRT</name>
<gene>
    <name evidence="11" type="ORF">SAY87_010651</name>
</gene>
<evidence type="ECO:0000256" key="9">
    <source>
        <dbReference type="RuleBase" id="RU000304"/>
    </source>
</evidence>
<keyword evidence="1 9" id="KW-0723">Serine/threonine-protein kinase</keyword>
<dbReference type="PANTHER" id="PTHR23257:SF881">
    <property type="entry name" value="PROTEIN KINASE DOMAIN-CONTAINING PROTEIN"/>
    <property type="match status" value="1"/>
</dbReference>
<feature type="domain" description="Protein kinase" evidence="10">
    <location>
        <begin position="26"/>
        <end position="290"/>
    </location>
</feature>
<sequence>MESACRIYLDSEFRMDSKWLIDPQHLFVGPKLGEGAHAKVYEGKYRNQTVAIKIIHKGETLEEVTKIEARFAREVAMLSRVQHKNLVKFIGACKEPMMVIVTELLYGGTLRRYLVNMRPRCLDTRVAIGFALDIARAMECLHSHGIIHRDLKPENLLLTADQKTVKLADFGLAREESLTEMMTAETGTYRWMAPELYSTVTLRQGEKKHYNHKVDAYSFAIVLWELLHNKVPFEGMSNLQAAYAAAFKNVRPSSDNLPGELAIILTSCWKEDPNDRPNFSQIIQMLLNYLYTVAPPEPAIPSRIITSENRVLAPESPGTSSLMAMCDATGETPKARKESKLKGFLSCFDQCY</sequence>
<evidence type="ECO:0000256" key="7">
    <source>
        <dbReference type="ARBA" id="ARBA00048679"/>
    </source>
</evidence>
<dbReference type="EMBL" id="JAXIOK010000022">
    <property type="protein sequence ID" value="KAK4744339.1"/>
    <property type="molecule type" value="Genomic_DNA"/>
</dbReference>
<dbReference type="InterPro" id="IPR011009">
    <property type="entry name" value="Kinase-like_dom_sf"/>
</dbReference>
<evidence type="ECO:0000256" key="4">
    <source>
        <dbReference type="ARBA" id="ARBA00022777"/>
    </source>
</evidence>
<proteinExistence type="inferred from homology"/>
<dbReference type="InterPro" id="IPR000719">
    <property type="entry name" value="Prot_kinase_dom"/>
</dbReference>
<keyword evidence="2" id="KW-0808">Transferase</keyword>
<evidence type="ECO:0000313" key="12">
    <source>
        <dbReference type="Proteomes" id="UP001345219"/>
    </source>
</evidence>
<feature type="binding site" evidence="8">
    <location>
        <position position="53"/>
    </location>
    <ligand>
        <name>ATP</name>
        <dbReference type="ChEBI" id="CHEBI:30616"/>
    </ligand>
</feature>
<protein>
    <recommendedName>
        <fullName evidence="10">Protein kinase domain-containing protein</fullName>
    </recommendedName>
</protein>
<dbReference type="InterPro" id="IPR017441">
    <property type="entry name" value="Protein_kinase_ATP_BS"/>
</dbReference>
<organism evidence="11 12">
    <name type="scientific">Trapa incisa</name>
    <dbReference type="NCBI Taxonomy" id="236973"/>
    <lineage>
        <taxon>Eukaryota</taxon>
        <taxon>Viridiplantae</taxon>
        <taxon>Streptophyta</taxon>
        <taxon>Embryophyta</taxon>
        <taxon>Tracheophyta</taxon>
        <taxon>Spermatophyta</taxon>
        <taxon>Magnoliopsida</taxon>
        <taxon>eudicotyledons</taxon>
        <taxon>Gunneridae</taxon>
        <taxon>Pentapetalae</taxon>
        <taxon>rosids</taxon>
        <taxon>malvids</taxon>
        <taxon>Myrtales</taxon>
        <taxon>Lythraceae</taxon>
        <taxon>Trapa</taxon>
    </lineage>
</organism>
<dbReference type="InterPro" id="IPR050167">
    <property type="entry name" value="Ser_Thr_protein_kinase"/>
</dbReference>
<comment type="catalytic activity">
    <reaction evidence="6">
        <text>L-threonyl-[protein] + ATP = O-phospho-L-threonyl-[protein] + ADP + H(+)</text>
        <dbReference type="Rhea" id="RHEA:46608"/>
        <dbReference type="Rhea" id="RHEA-COMP:11060"/>
        <dbReference type="Rhea" id="RHEA-COMP:11605"/>
        <dbReference type="ChEBI" id="CHEBI:15378"/>
        <dbReference type="ChEBI" id="CHEBI:30013"/>
        <dbReference type="ChEBI" id="CHEBI:30616"/>
        <dbReference type="ChEBI" id="CHEBI:61977"/>
        <dbReference type="ChEBI" id="CHEBI:456216"/>
        <dbReference type="EC" id="2.7.11.1"/>
    </reaction>
</comment>
<dbReference type="FunFam" id="3.30.200.20:FF:000034">
    <property type="entry name" value="Kinase suppressor of Ras 1"/>
    <property type="match status" value="1"/>
</dbReference>
<dbReference type="PROSITE" id="PS50011">
    <property type="entry name" value="PROTEIN_KINASE_DOM"/>
    <property type="match status" value="1"/>
</dbReference>
<evidence type="ECO:0000256" key="2">
    <source>
        <dbReference type="ARBA" id="ARBA00022679"/>
    </source>
</evidence>
<comment type="caution">
    <text evidence="11">The sequence shown here is derived from an EMBL/GenBank/DDBJ whole genome shotgun (WGS) entry which is preliminary data.</text>
</comment>
<dbReference type="Pfam" id="PF07714">
    <property type="entry name" value="PK_Tyr_Ser-Thr"/>
    <property type="match status" value="1"/>
</dbReference>
<dbReference type="InterPro" id="IPR001245">
    <property type="entry name" value="Ser-Thr/Tyr_kinase_cat_dom"/>
</dbReference>
<dbReference type="Gene3D" id="1.10.510.10">
    <property type="entry name" value="Transferase(Phosphotransferase) domain 1"/>
    <property type="match status" value="1"/>
</dbReference>
<dbReference type="GO" id="GO:0005524">
    <property type="term" value="F:ATP binding"/>
    <property type="evidence" value="ECO:0007669"/>
    <property type="project" value="UniProtKB-UniRule"/>
</dbReference>
<dbReference type="Proteomes" id="UP001345219">
    <property type="component" value="Chromosome 9"/>
</dbReference>
<reference evidence="11 12" key="1">
    <citation type="journal article" date="2023" name="Hortic Res">
        <title>Pangenome of water caltrop reveals structural variations and asymmetric subgenome divergence after allopolyploidization.</title>
        <authorList>
            <person name="Zhang X."/>
            <person name="Chen Y."/>
            <person name="Wang L."/>
            <person name="Yuan Y."/>
            <person name="Fang M."/>
            <person name="Shi L."/>
            <person name="Lu R."/>
            <person name="Comes H.P."/>
            <person name="Ma Y."/>
            <person name="Chen Y."/>
            <person name="Huang G."/>
            <person name="Zhou Y."/>
            <person name="Zheng Z."/>
            <person name="Qiu Y."/>
        </authorList>
    </citation>
    <scope>NUCLEOTIDE SEQUENCE [LARGE SCALE GENOMIC DNA]</scope>
    <source>
        <tissue evidence="11">Roots</tissue>
    </source>
</reference>
<dbReference type="FunFam" id="1.10.510.10:FF:000316">
    <property type="entry name" value="serine/threonine-protein kinase HT1"/>
    <property type="match status" value="1"/>
</dbReference>
<evidence type="ECO:0000313" key="11">
    <source>
        <dbReference type="EMBL" id="KAK4744339.1"/>
    </source>
</evidence>
<dbReference type="PROSITE" id="PS00108">
    <property type="entry name" value="PROTEIN_KINASE_ST"/>
    <property type="match status" value="1"/>
</dbReference>
<dbReference type="SUPFAM" id="SSF56112">
    <property type="entry name" value="Protein kinase-like (PK-like)"/>
    <property type="match status" value="1"/>
</dbReference>
<evidence type="ECO:0000256" key="5">
    <source>
        <dbReference type="ARBA" id="ARBA00022840"/>
    </source>
</evidence>
<evidence type="ECO:0000259" key="10">
    <source>
        <dbReference type="PROSITE" id="PS50011"/>
    </source>
</evidence>
<dbReference type="CDD" id="cd13999">
    <property type="entry name" value="STKc_MAP3K-like"/>
    <property type="match status" value="1"/>
</dbReference>
<comment type="similarity">
    <text evidence="9">Belongs to the protein kinase superfamily.</text>
</comment>
<evidence type="ECO:0000256" key="3">
    <source>
        <dbReference type="ARBA" id="ARBA00022741"/>
    </source>
</evidence>
<keyword evidence="4" id="KW-0418">Kinase</keyword>
<dbReference type="PROSITE" id="PS00107">
    <property type="entry name" value="PROTEIN_KINASE_ATP"/>
    <property type="match status" value="1"/>
</dbReference>
<evidence type="ECO:0000256" key="8">
    <source>
        <dbReference type="PROSITE-ProRule" id="PRU10141"/>
    </source>
</evidence>
<evidence type="ECO:0000256" key="6">
    <source>
        <dbReference type="ARBA" id="ARBA00047899"/>
    </source>
</evidence>
<dbReference type="Gene3D" id="3.30.200.20">
    <property type="entry name" value="Phosphorylase Kinase, domain 1"/>
    <property type="match status" value="1"/>
</dbReference>
<keyword evidence="3 8" id="KW-0547">Nucleotide-binding</keyword>
<evidence type="ECO:0000256" key="1">
    <source>
        <dbReference type="ARBA" id="ARBA00022527"/>
    </source>
</evidence>
<accession>A0AAN7JHS1</accession>
<keyword evidence="5 8" id="KW-0067">ATP-binding</keyword>